<keyword evidence="1" id="KW-1133">Transmembrane helix</keyword>
<keyword evidence="1" id="KW-0812">Transmembrane</keyword>
<keyword evidence="1" id="KW-0472">Membrane</keyword>
<sequence>MHPPASRTHPAQTTQVYPTNLSAQRNATHCPLLPLIGSDQGPGCVLASDFSSVLGQGGRHPWTGWNAGRGNRTSSSIIANKAHARRVSSRCGLIGFRGTAMCPFLAIFCYVLIYPCVAFDASAADAASALLNRTQIRLGLWAAGVFVVVSNTALPRSLSGSKIGLLFYLSTSLLVFLFQSTFIFTLFAATTQRSRCRCDLQAPHLQGARSASARLQVQPSDAFSRHAADGNRD</sequence>
<feature type="transmembrane region" description="Helical" evidence="1">
    <location>
        <begin position="94"/>
        <end position="114"/>
    </location>
</feature>
<keyword evidence="3" id="KW-1185">Reference proteome</keyword>
<organism evidence="2 3">
    <name type="scientific">Phyllosticta citribraziliensis</name>
    <dbReference type="NCBI Taxonomy" id="989973"/>
    <lineage>
        <taxon>Eukaryota</taxon>
        <taxon>Fungi</taxon>
        <taxon>Dikarya</taxon>
        <taxon>Ascomycota</taxon>
        <taxon>Pezizomycotina</taxon>
        <taxon>Dothideomycetes</taxon>
        <taxon>Dothideomycetes incertae sedis</taxon>
        <taxon>Botryosphaeriales</taxon>
        <taxon>Phyllostictaceae</taxon>
        <taxon>Phyllosticta</taxon>
    </lineage>
</organism>
<feature type="transmembrane region" description="Helical" evidence="1">
    <location>
        <begin position="134"/>
        <end position="154"/>
    </location>
</feature>
<dbReference type="RefSeq" id="XP_066650751.1">
    <property type="nucleotide sequence ID" value="XM_066793905.1"/>
</dbReference>
<proteinExistence type="predicted"/>
<dbReference type="GeneID" id="92026811"/>
<feature type="transmembrane region" description="Helical" evidence="1">
    <location>
        <begin position="166"/>
        <end position="189"/>
    </location>
</feature>
<gene>
    <name evidence="2" type="ORF">J3D65DRAFT_132442</name>
</gene>
<comment type="caution">
    <text evidence="2">The sequence shown here is derived from an EMBL/GenBank/DDBJ whole genome shotgun (WGS) entry which is preliminary data.</text>
</comment>
<dbReference type="EMBL" id="JBBPEH010000013">
    <property type="protein sequence ID" value="KAK7530678.1"/>
    <property type="molecule type" value="Genomic_DNA"/>
</dbReference>
<evidence type="ECO:0000313" key="2">
    <source>
        <dbReference type="EMBL" id="KAK7530678.1"/>
    </source>
</evidence>
<protein>
    <submittedName>
        <fullName evidence="2">Uncharacterized protein</fullName>
    </submittedName>
</protein>
<dbReference type="Proteomes" id="UP001360953">
    <property type="component" value="Unassembled WGS sequence"/>
</dbReference>
<accession>A0ABR1L612</accession>
<evidence type="ECO:0000256" key="1">
    <source>
        <dbReference type="SAM" id="Phobius"/>
    </source>
</evidence>
<evidence type="ECO:0000313" key="3">
    <source>
        <dbReference type="Proteomes" id="UP001360953"/>
    </source>
</evidence>
<name>A0ABR1L612_9PEZI</name>
<reference evidence="2 3" key="1">
    <citation type="submission" date="2024-04" db="EMBL/GenBank/DDBJ databases">
        <title>Phyllosticta paracitricarpa is synonymous to the EU quarantine fungus P. citricarpa based on phylogenomic analyses.</title>
        <authorList>
            <consortium name="Lawrence Berkeley National Laboratory"/>
            <person name="Van ingen-buijs V.A."/>
            <person name="Van westerhoven A.C."/>
            <person name="Haridas S."/>
            <person name="Skiadas P."/>
            <person name="Martin F."/>
            <person name="Groenewald J.Z."/>
            <person name="Crous P.W."/>
            <person name="Seidl M.F."/>
        </authorList>
    </citation>
    <scope>NUCLEOTIDE SEQUENCE [LARGE SCALE GENOMIC DNA]</scope>
    <source>
        <strain evidence="2 3">CPC 17464</strain>
    </source>
</reference>